<keyword evidence="4" id="KW-1185">Reference proteome</keyword>
<dbReference type="PANTHER" id="PTHR48081:SF8">
    <property type="entry name" value="ALPHA_BETA HYDROLASE FOLD-3 DOMAIN-CONTAINING PROTEIN-RELATED"/>
    <property type="match status" value="1"/>
</dbReference>
<reference evidence="3" key="1">
    <citation type="submission" date="2022-05" db="EMBL/GenBank/DDBJ databases">
        <authorList>
            <person name="Park J.-S."/>
        </authorList>
    </citation>
    <scope>NUCLEOTIDE SEQUENCE</scope>
    <source>
        <strain evidence="3">2012CJ41-6</strain>
    </source>
</reference>
<dbReference type="InterPro" id="IPR050300">
    <property type="entry name" value="GDXG_lipolytic_enzyme"/>
</dbReference>
<dbReference type="SUPFAM" id="SSF53474">
    <property type="entry name" value="alpha/beta-Hydrolases"/>
    <property type="match status" value="1"/>
</dbReference>
<name>A0ABT0PYK9_9RHOB</name>
<dbReference type="Gene3D" id="3.40.50.1820">
    <property type="entry name" value="alpha/beta hydrolase"/>
    <property type="match status" value="1"/>
</dbReference>
<organism evidence="3 4">
    <name type="scientific">Ruegeria spongiae</name>
    <dbReference type="NCBI Taxonomy" id="2942209"/>
    <lineage>
        <taxon>Bacteria</taxon>
        <taxon>Pseudomonadati</taxon>
        <taxon>Pseudomonadota</taxon>
        <taxon>Alphaproteobacteria</taxon>
        <taxon>Rhodobacterales</taxon>
        <taxon>Roseobacteraceae</taxon>
        <taxon>Ruegeria</taxon>
    </lineage>
</organism>
<dbReference type="EMBL" id="JAMFMB010000002">
    <property type="protein sequence ID" value="MCL6282432.1"/>
    <property type="molecule type" value="Genomic_DNA"/>
</dbReference>
<keyword evidence="1 3" id="KW-0378">Hydrolase</keyword>
<evidence type="ECO:0000313" key="3">
    <source>
        <dbReference type="EMBL" id="MCL6282432.1"/>
    </source>
</evidence>
<gene>
    <name evidence="3" type="ORF">M3P21_02725</name>
</gene>
<feature type="domain" description="Alpha/beta hydrolase fold-3" evidence="2">
    <location>
        <begin position="114"/>
        <end position="320"/>
    </location>
</feature>
<dbReference type="Pfam" id="PF07859">
    <property type="entry name" value="Abhydrolase_3"/>
    <property type="match status" value="1"/>
</dbReference>
<evidence type="ECO:0000259" key="2">
    <source>
        <dbReference type="Pfam" id="PF07859"/>
    </source>
</evidence>
<dbReference type="Proteomes" id="UP001203880">
    <property type="component" value="Unassembled WGS sequence"/>
</dbReference>
<dbReference type="RefSeq" id="WP_249706596.1">
    <property type="nucleotide sequence ID" value="NZ_JAMFMB010000002.1"/>
</dbReference>
<proteinExistence type="predicted"/>
<dbReference type="PANTHER" id="PTHR48081">
    <property type="entry name" value="AB HYDROLASE SUPERFAMILY PROTEIN C4A8.06C"/>
    <property type="match status" value="1"/>
</dbReference>
<dbReference type="InterPro" id="IPR029058">
    <property type="entry name" value="AB_hydrolase_fold"/>
</dbReference>
<evidence type="ECO:0000313" key="4">
    <source>
        <dbReference type="Proteomes" id="UP001203880"/>
    </source>
</evidence>
<sequence>MRKVRILFGFIKLLMPEPLVALIYTGRRATVAGRVIDAKAQAVGDLVALLRDPDELPPVEESRRQLAAMAEKLGKPCPVGVATSDILLPGAAGDRPARVYVPAGGDVNASQPTLFYLHGGGWIQGGIDTHDGLCGALARQAGVRVISYEYRLAPEDRFPAAPDDVLAAYRALIAGDTDLSVAPEQLVVGGDSAGGNLTASLMHDLVTAGIALPRAQMLIYPGLDARLETPSIRDLRDQPLLPATRIDWYINLYLPEEQDRLDPRVSPTFSETLASQPEALIIAGGHDPLWDDAQIYAAKLTENGVKVELLNYPGQIHAFMSLTKVIPQGNDAVDKTADWLRRVLKG</sequence>
<comment type="caution">
    <text evidence="3">The sequence shown here is derived from an EMBL/GenBank/DDBJ whole genome shotgun (WGS) entry which is preliminary data.</text>
</comment>
<protein>
    <submittedName>
        <fullName evidence="3">Alpha/beta hydrolase</fullName>
    </submittedName>
</protein>
<dbReference type="GO" id="GO:0016787">
    <property type="term" value="F:hydrolase activity"/>
    <property type="evidence" value="ECO:0007669"/>
    <property type="project" value="UniProtKB-KW"/>
</dbReference>
<evidence type="ECO:0000256" key="1">
    <source>
        <dbReference type="ARBA" id="ARBA00022801"/>
    </source>
</evidence>
<dbReference type="InterPro" id="IPR013094">
    <property type="entry name" value="AB_hydrolase_3"/>
</dbReference>
<accession>A0ABT0PYK9</accession>